<dbReference type="InterPro" id="IPR001650">
    <property type="entry name" value="Helicase_C-like"/>
</dbReference>
<feature type="domain" description="Helicase C-terminal" evidence="11">
    <location>
        <begin position="360"/>
        <end position="516"/>
    </location>
</feature>
<evidence type="ECO:0000256" key="8">
    <source>
        <dbReference type="ARBA" id="ARBA00023235"/>
    </source>
</evidence>
<keyword evidence="2" id="KW-0227">DNA damage</keyword>
<dbReference type="InterPro" id="IPR055367">
    <property type="entry name" value="WH4_Lhr"/>
</dbReference>
<keyword evidence="6" id="KW-0238">DNA-binding</keyword>
<dbReference type="InterPro" id="IPR027417">
    <property type="entry name" value="P-loop_NTPase"/>
</dbReference>
<evidence type="ECO:0000256" key="3">
    <source>
        <dbReference type="ARBA" id="ARBA00022801"/>
    </source>
</evidence>
<evidence type="ECO:0000256" key="9">
    <source>
        <dbReference type="SAM" id="MobiDB-lite"/>
    </source>
</evidence>
<dbReference type="KEGG" id="bgd:bgla_2g09690"/>
<evidence type="ECO:0000256" key="6">
    <source>
        <dbReference type="ARBA" id="ARBA00023125"/>
    </source>
</evidence>
<feature type="compositionally biased region" description="Low complexity" evidence="9">
    <location>
        <begin position="267"/>
        <end position="289"/>
    </location>
</feature>
<feature type="region of interest" description="Disordered" evidence="9">
    <location>
        <begin position="240"/>
        <end position="320"/>
    </location>
</feature>
<accession>F2LJY0</accession>
<dbReference type="PROSITE" id="PS51194">
    <property type="entry name" value="HELICASE_CTER"/>
    <property type="match status" value="1"/>
</dbReference>
<dbReference type="GO" id="GO:0003677">
    <property type="term" value="F:DNA binding"/>
    <property type="evidence" value="ECO:0007669"/>
    <property type="project" value="UniProtKB-KW"/>
</dbReference>
<dbReference type="InterPro" id="IPR045628">
    <property type="entry name" value="Lhr_WH_dom"/>
</dbReference>
<dbReference type="InterPro" id="IPR014001">
    <property type="entry name" value="Helicase_ATP-bd"/>
</dbReference>
<keyword evidence="3" id="KW-0378">Hydrolase</keyword>
<evidence type="ECO:0000256" key="7">
    <source>
        <dbReference type="ARBA" id="ARBA00023204"/>
    </source>
</evidence>
<dbReference type="eggNOG" id="COG1201">
    <property type="taxonomic scope" value="Bacteria"/>
</dbReference>
<evidence type="ECO:0000256" key="4">
    <source>
        <dbReference type="ARBA" id="ARBA00022806"/>
    </source>
</evidence>
<dbReference type="Pfam" id="PF19306">
    <property type="entry name" value="WHD_Lhr"/>
    <property type="match status" value="1"/>
</dbReference>
<dbReference type="SMART" id="SM00487">
    <property type="entry name" value="DEXDc"/>
    <property type="match status" value="1"/>
</dbReference>
<keyword evidence="1" id="KW-0547">Nucleotide-binding</keyword>
<dbReference type="InterPro" id="IPR013701">
    <property type="entry name" value="Lhr-like_DEAD/DEAH_assoc"/>
</dbReference>
<evidence type="ECO:0000256" key="5">
    <source>
        <dbReference type="ARBA" id="ARBA00022840"/>
    </source>
</evidence>
<dbReference type="GO" id="GO:0006281">
    <property type="term" value="P:DNA repair"/>
    <property type="evidence" value="ECO:0007669"/>
    <property type="project" value="UniProtKB-KW"/>
</dbReference>
<feature type="region of interest" description="Disordered" evidence="9">
    <location>
        <begin position="725"/>
        <end position="782"/>
    </location>
</feature>
<feature type="compositionally biased region" description="Low complexity" evidence="9">
    <location>
        <begin position="298"/>
        <end position="311"/>
    </location>
</feature>
<dbReference type="CDD" id="cd17922">
    <property type="entry name" value="DEXHc_LHR-like"/>
    <property type="match status" value="1"/>
</dbReference>
<dbReference type="RefSeq" id="WP_013689755.1">
    <property type="nucleotide sequence ID" value="NC_015376.1"/>
</dbReference>
<dbReference type="HOGENOM" id="CLU_002025_3_1_4"/>
<feature type="compositionally biased region" description="Low complexity" evidence="9">
    <location>
        <begin position="725"/>
        <end position="760"/>
    </location>
</feature>
<dbReference type="SUPFAM" id="SSF52540">
    <property type="entry name" value="P-loop containing nucleoside triphosphate hydrolases"/>
    <property type="match status" value="1"/>
</dbReference>
<keyword evidence="7" id="KW-0234">DNA repair</keyword>
<dbReference type="GO" id="GO:0016887">
    <property type="term" value="F:ATP hydrolysis activity"/>
    <property type="evidence" value="ECO:0007669"/>
    <property type="project" value="TreeGrafter"/>
</dbReference>
<dbReference type="STRING" id="999541.bgla_2g09690"/>
<dbReference type="Pfam" id="PF23234">
    <property type="entry name" value="WHD_4th_Lhr"/>
    <property type="match status" value="1"/>
</dbReference>
<feature type="compositionally biased region" description="Low complexity" evidence="9">
    <location>
        <begin position="240"/>
        <end position="255"/>
    </location>
</feature>
<keyword evidence="13" id="KW-1185">Reference proteome</keyword>
<evidence type="ECO:0000256" key="1">
    <source>
        <dbReference type="ARBA" id="ARBA00022741"/>
    </source>
</evidence>
<proteinExistence type="predicted"/>
<dbReference type="CDD" id="cd18796">
    <property type="entry name" value="SF2_C_LHR"/>
    <property type="match status" value="1"/>
</dbReference>
<keyword evidence="8" id="KW-0413">Isomerase</keyword>
<keyword evidence="4" id="KW-0347">Helicase</keyword>
<protein>
    <submittedName>
        <fullName evidence="12">DEAD/H associated domain protein</fullName>
    </submittedName>
</protein>
<evidence type="ECO:0000256" key="2">
    <source>
        <dbReference type="ARBA" id="ARBA00022763"/>
    </source>
</evidence>
<dbReference type="Pfam" id="PF00270">
    <property type="entry name" value="DEAD"/>
    <property type="match status" value="1"/>
</dbReference>
<evidence type="ECO:0000313" key="12">
    <source>
        <dbReference type="EMBL" id="AEA63428.1"/>
    </source>
</evidence>
<dbReference type="GO" id="GO:0005524">
    <property type="term" value="F:ATP binding"/>
    <property type="evidence" value="ECO:0007669"/>
    <property type="project" value="UniProtKB-KW"/>
</dbReference>
<dbReference type="Proteomes" id="UP000008316">
    <property type="component" value="Chromosome 2"/>
</dbReference>
<sequence length="1663" mass="178431">MDSATRSPAASPAAPLDAFHPAVAGWFARSFAAPTEAQARAWPLIKAGRSTLVAAPTGSGKTLTAFLCAIDELVREALANDGSLPDQTLVVYVSPLKALSNDIRVNLEAPLAGIAHELARLGLPVPEIRTAVRTGDTSQAERSALRKRAAHILVTTPESLYVLLSSESGRRMLSTVRTTIVDEIHALAGNKRGSHLCLSLERLDALAGRPLPRIGLSATQKPIELVARFLVGVEAGAANGSAGGEPADAAQAQEAPEARNTPAIPQAPKASAASEPPEASAAPEAPKTPATKRRRTKAAASAPADTATTSPASPPPSLPQALDTRACAIVDVGHVRERDLALELPPIPLEPVMANDVWERIYDRIAELAAAHRTTLVFVNTRRMAERLARHLGERLGQQAIAAHHGSLAKEARLDAEQRLKRGELKLLVATASLELGIDIGEVELVCQIGSPRGIAPFLQRVGRSGHQVGGTPKGRLFPLSRDELVECAALLDCVARGELDRLHVPRAPLDVLAQQIVAEVVCAEWDETELWRRFTQAAPYAALSRERFDEVMAMLAEGFSSRRGPRRAYLHRDLSTGTVRARRGARLTAVTSGGTIPDTADYSVLLEPQGTQIGTVNEDFAIESLAGDVFQLGNQSYRILRVETGRVRVEDARGQAPNIPFWLGEAPGRSDELSAGVARLRGTLDALLEQGELAAAAPAASRAIHTARSTATLAQDAATDASTRAKAATNATKATKAGTAKSASRAALDPNPAAKARPGAAPPPAGTAPLAASTVHDTPEPSRLAPALDWLTGTLGLAPEAARQIVEYLARSRAALGALPTQHTLVMERFFDESGGTQLVIHSPFGNRVNRAWGLALRKRFCRAFNFELQAAATDDAIILSLSLAHSFELAEVWRYLRAASAEHVLVQALLDAPLFGVRWRWNATTSLALPRYTGGRRTAPQLQRMKSEDLLATVFPDQVACIENIVGEREVPHHPLVDQTLDDCLHEALDTEAWLALLRRIEAGEVELVTRDLPAPSPLAAEILNAKPYAFLDDAPLEERRTQAVLARRWSDPESADDLGALDAEAIAAVREEAWPLVRDADEVHDALVSLACVADREARAHDGWQAALARLAAGRRVAALRLPGEGLLWVPAERIACLRALHPEARPEPAIAAPKGHDGPWTHEAALVDVLRARLTGFGPLTVAAIAAPLGLPEPAVEAALASLEAEGYVMRGRFTPGTAREEWCERHLLARIHRYTVKRLRREIEPVERADFMRFLCHWQHVGGETRGLGRDALAAVVEQLEGFEAAAAAWEEELLPARVADYATGGIDELCRSGRVVWTRIAPSPKPAGAAAKAAGGPVRTTPIVLLPRRHVGTWQALHEAGAQPPLSARAARVHDALAAHGAMFFDELLDDTRLLPIELEQALGELVAAGRVNADSYAGLRALLRPAVKRSAHYAPRTRRGGALIGGMDDAGRWSLVRRPVRVQPAPADGKGNDGDHANGGNAGDGAASAVHRNDLTTQAAPAARSRETLEHLAWTLLRRYGVVFWRLLEREAAWLPPWRELLRVYQRLEARGEIRGGRFVAGLAGEQFALPEAIPVLREIRRQPADGQWIVVSGADPLNLAGTLLPGRKVPALAGNRVLLRDGAAVAALVGGEFVYEDSLPAELHETARLKLARRH</sequence>
<evidence type="ECO:0000259" key="11">
    <source>
        <dbReference type="PROSITE" id="PS51194"/>
    </source>
</evidence>
<dbReference type="InterPro" id="IPR055368">
    <property type="entry name" value="WH3_Lhr"/>
</dbReference>
<dbReference type="SMART" id="SM00490">
    <property type="entry name" value="HELICc"/>
    <property type="match status" value="1"/>
</dbReference>
<dbReference type="Pfam" id="PF00271">
    <property type="entry name" value="Helicase_C"/>
    <property type="match status" value="1"/>
</dbReference>
<reference evidence="12 13" key="1">
    <citation type="journal article" date="2011" name="J. Bacteriol.">
        <title>Complete genome sequence of Burkholderia gladioli BSR3.</title>
        <authorList>
            <person name="Seo Y.S."/>
            <person name="Lim J."/>
            <person name="Choi B.S."/>
            <person name="Kim H."/>
            <person name="Goo E."/>
            <person name="Lee B."/>
            <person name="Lim J.S."/>
            <person name="Choi I.Y."/>
            <person name="Moon J.S."/>
            <person name="Kim J."/>
            <person name="Hwang I."/>
        </authorList>
    </citation>
    <scope>NUCLEOTIDE SEQUENCE [LARGE SCALE GENOMIC DNA]</scope>
    <source>
        <strain evidence="12 13">BSR3</strain>
    </source>
</reference>
<dbReference type="EMBL" id="CP002600">
    <property type="protein sequence ID" value="AEA63428.1"/>
    <property type="molecule type" value="Genomic_DNA"/>
</dbReference>
<dbReference type="InterPro" id="IPR052511">
    <property type="entry name" value="ATP-dep_Helicase"/>
</dbReference>
<name>F2LJY0_BURGS</name>
<dbReference type="PROSITE" id="PS51192">
    <property type="entry name" value="HELICASE_ATP_BIND_1"/>
    <property type="match status" value="1"/>
</dbReference>
<feature type="domain" description="Helicase ATP-binding" evidence="10">
    <location>
        <begin position="42"/>
        <end position="238"/>
    </location>
</feature>
<evidence type="ECO:0000259" key="10">
    <source>
        <dbReference type="PROSITE" id="PS51192"/>
    </source>
</evidence>
<dbReference type="Pfam" id="PF23235">
    <property type="entry name" value="WHD_3rd_Lhr"/>
    <property type="match status" value="1"/>
</dbReference>
<organism evidence="12 13">
    <name type="scientific">Burkholderia gladioli (strain BSR3)</name>
    <dbReference type="NCBI Taxonomy" id="999541"/>
    <lineage>
        <taxon>Bacteria</taxon>
        <taxon>Pseudomonadati</taxon>
        <taxon>Pseudomonadota</taxon>
        <taxon>Betaproteobacteria</taxon>
        <taxon>Burkholderiales</taxon>
        <taxon>Burkholderiaceae</taxon>
        <taxon>Burkholderia</taxon>
    </lineage>
</organism>
<gene>
    <name evidence="12" type="ordered locus">bgla_2g09690</name>
</gene>
<keyword evidence="5" id="KW-0067">ATP-binding</keyword>
<dbReference type="InterPro" id="IPR011545">
    <property type="entry name" value="DEAD/DEAH_box_helicase_dom"/>
</dbReference>
<dbReference type="Gene3D" id="3.40.50.300">
    <property type="entry name" value="P-loop containing nucleotide triphosphate hydrolases"/>
    <property type="match status" value="2"/>
</dbReference>
<dbReference type="Pfam" id="PF08494">
    <property type="entry name" value="DEAD_assoc"/>
    <property type="match status" value="1"/>
</dbReference>
<feature type="region of interest" description="Disordered" evidence="9">
    <location>
        <begin position="1470"/>
        <end position="1495"/>
    </location>
</feature>
<dbReference type="GO" id="GO:0004386">
    <property type="term" value="F:helicase activity"/>
    <property type="evidence" value="ECO:0007669"/>
    <property type="project" value="UniProtKB-KW"/>
</dbReference>
<evidence type="ECO:0000313" key="13">
    <source>
        <dbReference type="Proteomes" id="UP000008316"/>
    </source>
</evidence>
<dbReference type="PANTHER" id="PTHR47962:SF5">
    <property type="entry name" value="ATP-DEPENDENT HELICASE LHR-RELATED"/>
    <property type="match status" value="1"/>
</dbReference>
<dbReference type="PANTHER" id="PTHR47962">
    <property type="entry name" value="ATP-DEPENDENT HELICASE LHR-RELATED-RELATED"/>
    <property type="match status" value="1"/>
</dbReference>